<evidence type="ECO:0000256" key="1">
    <source>
        <dbReference type="ARBA" id="ARBA00007689"/>
    </source>
</evidence>
<dbReference type="PANTHER" id="PTHR37828">
    <property type="entry name" value="GSR2449 PROTEIN"/>
    <property type="match status" value="1"/>
</dbReference>
<dbReference type="HOGENOM" id="CLU_110355_8_0_12"/>
<protein>
    <recommendedName>
        <fullName evidence="2">YCII-related domain-containing protein</fullName>
    </recommendedName>
</protein>
<dbReference type="SUPFAM" id="SSF54909">
    <property type="entry name" value="Dimeric alpha+beta barrel"/>
    <property type="match status" value="1"/>
</dbReference>
<dbReference type="STRING" id="545694.TREPR_0662"/>
<dbReference type="OrthoDB" id="162319at2"/>
<dbReference type="InterPro" id="IPR005545">
    <property type="entry name" value="YCII"/>
</dbReference>
<dbReference type="RefSeq" id="WP_015709366.1">
    <property type="nucleotide sequence ID" value="NC_015578.1"/>
</dbReference>
<dbReference type="KEGG" id="tpi:TREPR_0662"/>
<dbReference type="Gene3D" id="3.30.70.1060">
    <property type="entry name" value="Dimeric alpha+beta barrel"/>
    <property type="match status" value="1"/>
</dbReference>
<gene>
    <name evidence="3" type="ordered locus">TREPR_0662</name>
</gene>
<reference evidence="3 4" key="2">
    <citation type="journal article" date="2011" name="ISME J.">
        <title>RNA-seq reveals cooperative metabolic interactions between two termite-gut spirochete species in co-culture.</title>
        <authorList>
            <person name="Rosenthal A.Z."/>
            <person name="Matson E.G."/>
            <person name="Eldar A."/>
            <person name="Leadbetter J.R."/>
        </authorList>
    </citation>
    <scope>NUCLEOTIDE SEQUENCE [LARGE SCALE GENOMIC DNA]</scope>
    <source>
        <strain evidence="4">ATCC BAA-887 / DSM 12427 / ZAS-2</strain>
    </source>
</reference>
<dbReference type="EMBL" id="CP001843">
    <property type="protein sequence ID" value="AEF84153.1"/>
    <property type="molecule type" value="Genomic_DNA"/>
</dbReference>
<dbReference type="AlphaFoldDB" id="F5YK24"/>
<evidence type="ECO:0000313" key="4">
    <source>
        <dbReference type="Proteomes" id="UP000009223"/>
    </source>
</evidence>
<comment type="similarity">
    <text evidence="1">Belongs to the YciI family.</text>
</comment>
<sequence length="96" mass="11122">MSKFVAIFDISDKPQPRDALIRHIDHLKALRKKNILFMCGPLKDTHKAIQVLEADSYDEADGYVKMDPHTTAGYFTGYVLYEWIEGNEENNYLLKD</sequence>
<proteinExistence type="inferred from homology"/>
<evidence type="ECO:0000259" key="2">
    <source>
        <dbReference type="Pfam" id="PF03795"/>
    </source>
</evidence>
<organism evidence="3 4">
    <name type="scientific">Treponema primitia (strain ATCC BAA-887 / DSM 12427 / ZAS-2)</name>
    <dbReference type="NCBI Taxonomy" id="545694"/>
    <lineage>
        <taxon>Bacteria</taxon>
        <taxon>Pseudomonadati</taxon>
        <taxon>Spirochaetota</taxon>
        <taxon>Spirochaetia</taxon>
        <taxon>Spirochaetales</taxon>
        <taxon>Treponemataceae</taxon>
        <taxon>Treponema</taxon>
    </lineage>
</organism>
<accession>F5YK24</accession>
<dbReference type="Pfam" id="PF03795">
    <property type="entry name" value="YCII"/>
    <property type="match status" value="1"/>
</dbReference>
<keyword evidence="4" id="KW-1185">Reference proteome</keyword>
<reference evidence="4" key="1">
    <citation type="submission" date="2009-12" db="EMBL/GenBank/DDBJ databases">
        <title>Complete sequence of Treponema primitia strain ZAS-2.</title>
        <authorList>
            <person name="Tetu S.G."/>
            <person name="Matson E."/>
            <person name="Ren Q."/>
            <person name="Seshadri R."/>
            <person name="Elbourne L."/>
            <person name="Hassan K.A."/>
            <person name="Durkin A."/>
            <person name="Radune D."/>
            <person name="Mohamoud Y."/>
            <person name="Shay R."/>
            <person name="Jin S."/>
            <person name="Zhang X."/>
            <person name="Lucey K."/>
            <person name="Ballor N.R."/>
            <person name="Ottesen E."/>
            <person name="Rosenthal R."/>
            <person name="Allen A."/>
            <person name="Leadbetter J.R."/>
            <person name="Paulsen I.T."/>
        </authorList>
    </citation>
    <scope>NUCLEOTIDE SEQUENCE [LARGE SCALE GENOMIC DNA]</scope>
    <source>
        <strain evidence="4">ATCC BAA-887 / DSM 12427 / ZAS-2</strain>
    </source>
</reference>
<name>F5YK24_TREPZ</name>
<dbReference type="PANTHER" id="PTHR37828:SF1">
    <property type="entry name" value="YCII-RELATED DOMAIN-CONTAINING PROTEIN"/>
    <property type="match status" value="1"/>
</dbReference>
<dbReference type="Proteomes" id="UP000009223">
    <property type="component" value="Chromosome"/>
</dbReference>
<feature type="domain" description="YCII-related" evidence="2">
    <location>
        <begin position="18"/>
        <end position="83"/>
    </location>
</feature>
<dbReference type="InterPro" id="IPR011008">
    <property type="entry name" value="Dimeric_a/b-barrel"/>
</dbReference>
<evidence type="ECO:0000313" key="3">
    <source>
        <dbReference type="EMBL" id="AEF84153.1"/>
    </source>
</evidence>